<dbReference type="InterPro" id="IPR018060">
    <property type="entry name" value="HTH_AraC"/>
</dbReference>
<dbReference type="InterPro" id="IPR009057">
    <property type="entry name" value="Homeodomain-like_sf"/>
</dbReference>
<dbReference type="Gene3D" id="1.10.10.60">
    <property type="entry name" value="Homeodomain-like"/>
    <property type="match status" value="1"/>
</dbReference>
<keyword evidence="2 6" id="KW-0238">DNA-binding</keyword>
<evidence type="ECO:0000313" key="6">
    <source>
        <dbReference type="EMBL" id="MDR6528420.1"/>
    </source>
</evidence>
<feature type="transmembrane region" description="Helical" evidence="4">
    <location>
        <begin position="149"/>
        <end position="173"/>
    </location>
</feature>
<evidence type="ECO:0000256" key="2">
    <source>
        <dbReference type="ARBA" id="ARBA00023125"/>
    </source>
</evidence>
<reference evidence="6" key="1">
    <citation type="submission" date="2023-07" db="EMBL/GenBank/DDBJ databases">
        <title>Sorghum-associated microbial communities from plants grown in Nebraska, USA.</title>
        <authorList>
            <person name="Schachtman D."/>
        </authorList>
    </citation>
    <scope>NUCLEOTIDE SEQUENCE</scope>
    <source>
        <strain evidence="6">DS2360</strain>
    </source>
</reference>
<keyword evidence="4" id="KW-0812">Transmembrane</keyword>
<protein>
    <submittedName>
        <fullName evidence="6">AraC-like DNA-binding protein</fullName>
    </submittedName>
</protein>
<feature type="transmembrane region" description="Helical" evidence="4">
    <location>
        <begin position="20"/>
        <end position="37"/>
    </location>
</feature>
<keyword evidence="1" id="KW-0805">Transcription regulation</keyword>
<dbReference type="SUPFAM" id="SSF46689">
    <property type="entry name" value="Homeodomain-like"/>
    <property type="match status" value="1"/>
</dbReference>
<sequence length="333" mass="39498">MENIKKKLQGLEYSFAKKLIFLLLLKQIIIVFSDLYFVGTRYLFYDVVLILTVTPCYVFTLVSENYNFQKVGKFAVGYLMLLNIIFSILYYKDFPSVISYIFMFPIALTFYYSIRKSIYISTLFFLTIPFSLLYNYYFVDNVDKSDSLYYTFSNTYTVVCAFILFCVCFYYLIQIQKLKAVLVFLEENSVTIDPFPGLERKEKIRFVQESFLEDTDLPIPFYEDLFSKIEEHMKSQKPWRNPDYNLKQLAKDVNSNTQYVSSAINSCSRNNFKSYLNDFRLNAFITLINNKNEEFSLEDAYLTIGFYNRSTFNRVFKSKFQMTPQEYLSSQSN</sequence>
<keyword evidence="4" id="KW-1133">Transmembrane helix</keyword>
<comment type="caution">
    <text evidence="6">The sequence shown here is derived from an EMBL/GenBank/DDBJ whole genome shotgun (WGS) entry which is preliminary data.</text>
</comment>
<dbReference type="AlphaFoldDB" id="A0AAE3YDH5"/>
<keyword evidence="4" id="KW-0472">Membrane</keyword>
<dbReference type="PANTHER" id="PTHR43280:SF29">
    <property type="entry name" value="ARAC-FAMILY TRANSCRIPTIONAL REGULATOR"/>
    <property type="match status" value="1"/>
</dbReference>
<dbReference type="SMART" id="SM00342">
    <property type="entry name" value="HTH_ARAC"/>
    <property type="match status" value="1"/>
</dbReference>
<evidence type="ECO:0000259" key="5">
    <source>
        <dbReference type="PROSITE" id="PS01124"/>
    </source>
</evidence>
<keyword evidence="3" id="KW-0804">Transcription</keyword>
<gene>
    <name evidence="6" type="ORF">J2787_003857</name>
</gene>
<proteinExistence type="predicted"/>
<feature type="domain" description="HTH araC/xylS-type" evidence="5">
    <location>
        <begin position="223"/>
        <end position="330"/>
    </location>
</feature>
<dbReference type="PANTHER" id="PTHR43280">
    <property type="entry name" value="ARAC-FAMILY TRANSCRIPTIONAL REGULATOR"/>
    <property type="match status" value="1"/>
</dbReference>
<name>A0AAE3YDH5_9FLAO</name>
<evidence type="ECO:0000313" key="7">
    <source>
        <dbReference type="Proteomes" id="UP001184861"/>
    </source>
</evidence>
<dbReference type="GO" id="GO:0043565">
    <property type="term" value="F:sequence-specific DNA binding"/>
    <property type="evidence" value="ECO:0007669"/>
    <property type="project" value="InterPro"/>
</dbReference>
<feature type="transmembrane region" description="Helical" evidence="4">
    <location>
        <begin position="43"/>
        <end position="62"/>
    </location>
</feature>
<feature type="transmembrane region" description="Helical" evidence="4">
    <location>
        <begin position="119"/>
        <end position="137"/>
    </location>
</feature>
<evidence type="ECO:0000256" key="4">
    <source>
        <dbReference type="SAM" id="Phobius"/>
    </source>
</evidence>
<dbReference type="EMBL" id="JAVDQY010000005">
    <property type="protein sequence ID" value="MDR6528420.1"/>
    <property type="molecule type" value="Genomic_DNA"/>
</dbReference>
<evidence type="ECO:0000256" key="3">
    <source>
        <dbReference type="ARBA" id="ARBA00023163"/>
    </source>
</evidence>
<dbReference type="Pfam" id="PF12833">
    <property type="entry name" value="HTH_18"/>
    <property type="match status" value="1"/>
</dbReference>
<evidence type="ECO:0000256" key="1">
    <source>
        <dbReference type="ARBA" id="ARBA00023015"/>
    </source>
</evidence>
<dbReference type="RefSeq" id="WP_309947683.1">
    <property type="nucleotide sequence ID" value="NZ_JAVDQY010000005.1"/>
</dbReference>
<dbReference type="GO" id="GO:0003700">
    <property type="term" value="F:DNA-binding transcription factor activity"/>
    <property type="evidence" value="ECO:0007669"/>
    <property type="project" value="InterPro"/>
</dbReference>
<accession>A0AAE3YDH5</accession>
<dbReference type="Proteomes" id="UP001184861">
    <property type="component" value="Unassembled WGS sequence"/>
</dbReference>
<feature type="transmembrane region" description="Helical" evidence="4">
    <location>
        <begin position="74"/>
        <end position="91"/>
    </location>
</feature>
<organism evidence="6 7">
    <name type="scientific">Chryseobacterium rhizosphaerae</name>
    <dbReference type="NCBI Taxonomy" id="395937"/>
    <lineage>
        <taxon>Bacteria</taxon>
        <taxon>Pseudomonadati</taxon>
        <taxon>Bacteroidota</taxon>
        <taxon>Flavobacteriia</taxon>
        <taxon>Flavobacteriales</taxon>
        <taxon>Weeksellaceae</taxon>
        <taxon>Chryseobacterium group</taxon>
        <taxon>Chryseobacterium</taxon>
    </lineage>
</organism>
<dbReference type="PROSITE" id="PS01124">
    <property type="entry name" value="HTH_ARAC_FAMILY_2"/>
    <property type="match status" value="1"/>
</dbReference>
<feature type="transmembrane region" description="Helical" evidence="4">
    <location>
        <begin position="97"/>
        <end position="114"/>
    </location>
</feature>